<organism evidence="2 3">
    <name type="scientific">Oikopleura dioica</name>
    <name type="common">Tunicate</name>
    <dbReference type="NCBI Taxonomy" id="34765"/>
    <lineage>
        <taxon>Eukaryota</taxon>
        <taxon>Metazoa</taxon>
        <taxon>Chordata</taxon>
        <taxon>Tunicata</taxon>
        <taxon>Appendicularia</taxon>
        <taxon>Copelata</taxon>
        <taxon>Oikopleuridae</taxon>
        <taxon>Oikopleura</taxon>
    </lineage>
</organism>
<feature type="compositionally biased region" description="Acidic residues" evidence="1">
    <location>
        <begin position="460"/>
        <end position="470"/>
    </location>
</feature>
<reference evidence="2 3" key="1">
    <citation type="submission" date="2021-04" db="EMBL/GenBank/DDBJ databases">
        <authorList>
            <person name="Bliznina A."/>
        </authorList>
    </citation>
    <scope>NUCLEOTIDE SEQUENCE [LARGE SCALE GENOMIC DNA]</scope>
</reference>
<feature type="compositionally biased region" description="Low complexity" evidence="1">
    <location>
        <begin position="154"/>
        <end position="172"/>
    </location>
</feature>
<evidence type="ECO:0000313" key="2">
    <source>
        <dbReference type="EMBL" id="CAG5098775.1"/>
    </source>
</evidence>
<keyword evidence="3" id="KW-1185">Reference proteome</keyword>
<proteinExistence type="predicted"/>
<name>A0ABN7SF31_OIKDI</name>
<feature type="region of interest" description="Disordered" evidence="1">
    <location>
        <begin position="448"/>
        <end position="478"/>
    </location>
</feature>
<gene>
    <name evidence="2" type="ORF">OKIOD_LOCUS7523</name>
</gene>
<evidence type="ECO:0000313" key="3">
    <source>
        <dbReference type="Proteomes" id="UP001158576"/>
    </source>
</evidence>
<dbReference type="EMBL" id="OU015569">
    <property type="protein sequence ID" value="CAG5098775.1"/>
    <property type="molecule type" value="Genomic_DNA"/>
</dbReference>
<feature type="region of interest" description="Disordered" evidence="1">
    <location>
        <begin position="148"/>
        <end position="192"/>
    </location>
</feature>
<dbReference type="Proteomes" id="UP001158576">
    <property type="component" value="Chromosome XSR"/>
</dbReference>
<sequence>MLEYPFENDESLRKFTLHRDINKSTRLYHKCFLCNDNIGSSKEKVTRARKLRVRTHYNQCIAVADIFGRLEEVHSKKQVLENHASFQLGPDCSFCAEKNFKDSDELLLHYLFCDPATEIIEESKRNSQEQAESQQSLRDGLEGVEIDHDAGHQSSSTNSSQSTDGSSVSKPSDPSDDEYAREESLNETRESIENMVKRMRKIKDKEFGEASAELSKAMLAIYNERKSEVPENSFNSNFAQHWFHIPHKMKIQALACVLPESFMFGVDRKTQNRFVKFFNNLSEPFKEPKHPQTMTVHHIEEALLLKEKQIYEIADEEADQHGKIMRGVTDEDISSVLQYLYFHSDEAPETDIFEFYEQRLRKKTSENFFRVFMSEENHKLYSVVQFEVASPEEADDNNDENNQPPLDEDAQNFAQREPEDEPIDDYAQNFAQREPEDEALDEDAQNFAHEEPEDERQNLAEDEPGAEAEEPGNAQNYSKPVKKKFRCDRRLAHNKFSLLCEEFNKERCRDGKPQISAFQFKQLIPPLFVEPKVKDEYSCLCAPCFSLRNTLSRVADLLFLLKITERNLSIEEVIVFLMEVKGCDDPLYPSLGVFDDACAKFSCSHGPNSKAEINVALSEKYKKIKDIMEDTSTDVLPKFYVKVMADLARKRDNERRILKNIAQTKTLSAKELLIEAAQRCKNDLFHHNETRHTGHLCTKLRRGIIHPPTALICECDFSGEYSAGKTGGTVTQNNALRGNNDELVIHCFTIWGYFMLDGKLTRRRFNSCLMYWKDDSNAYSKKGGHIVKLHFQKCLKYIEDNEVFEGYERAILMSDQAVDYRSWKVLSDVSDEDGWGLPVCKVFKQSRHGKSTIDGVGGHAKTMMKRDELNGKCIPAIGLGDYLPSLGERLTANMVDPNGIFHCFAHIPLPTDLRIMMVHDNLFMNMGKLSKKGSDGSKIITGQRSIRMIKAKVEEKRSGSYYLYNISNTVCPDLCDSCLFSAADFCSKCVSYEISGNQAEFHPLE</sequence>
<accession>A0ABN7SF31</accession>
<feature type="compositionally biased region" description="Basic and acidic residues" evidence="1">
    <location>
        <begin position="181"/>
        <end position="192"/>
    </location>
</feature>
<evidence type="ECO:0000256" key="1">
    <source>
        <dbReference type="SAM" id="MobiDB-lite"/>
    </source>
</evidence>
<protein>
    <submittedName>
        <fullName evidence="2">Oidioi.mRNA.OKI2018_I69.XSR.g15965.t1.cds</fullName>
    </submittedName>
</protein>